<gene>
    <name evidence="1" type="ORF">PPIS_a4448</name>
</gene>
<protein>
    <submittedName>
        <fullName evidence="1">Uncharacterized protein</fullName>
    </submittedName>
</protein>
<proteinExistence type="predicted"/>
<evidence type="ECO:0000313" key="2">
    <source>
        <dbReference type="Proteomes" id="UP000016521"/>
    </source>
</evidence>
<accession>A0ABM6NJR2</accession>
<evidence type="ECO:0000313" key="1">
    <source>
        <dbReference type="EMBL" id="ATD09077.1"/>
    </source>
</evidence>
<dbReference type="RefSeq" id="WP_169922904.1">
    <property type="nucleotide sequence ID" value="NZ_CP011924.1"/>
</dbReference>
<reference evidence="1 2" key="1">
    <citation type="submission" date="2015-06" db="EMBL/GenBank/DDBJ databases">
        <authorList>
            <person name="Xie B.-B."/>
            <person name="Rong J.-C."/>
            <person name="Qin Q.-L."/>
            <person name="Zhang Y.-Z."/>
        </authorList>
    </citation>
    <scope>NUCLEOTIDE SEQUENCE [LARGE SCALE GENOMIC DNA]</scope>
    <source>
        <strain evidence="1 2">JCM 20779</strain>
    </source>
</reference>
<dbReference type="Proteomes" id="UP000016521">
    <property type="component" value="Chromosome I"/>
</dbReference>
<organism evidence="1 2">
    <name type="scientific">Pseudoalteromonas piscicida</name>
    <dbReference type="NCBI Taxonomy" id="43662"/>
    <lineage>
        <taxon>Bacteria</taxon>
        <taxon>Pseudomonadati</taxon>
        <taxon>Pseudomonadota</taxon>
        <taxon>Gammaproteobacteria</taxon>
        <taxon>Alteromonadales</taxon>
        <taxon>Pseudoalteromonadaceae</taxon>
        <taxon>Pseudoalteromonas</taxon>
    </lineage>
</organism>
<keyword evidence="2" id="KW-1185">Reference proteome</keyword>
<sequence length="45" mass="5096">MVTTLDDEIPRVAAIFYAEKHTIAATLCREKAHRSSDFMSRKSTP</sequence>
<dbReference type="EMBL" id="CP011924">
    <property type="protein sequence ID" value="ATD09077.1"/>
    <property type="molecule type" value="Genomic_DNA"/>
</dbReference>
<name>A0ABM6NJR2_PSEO7</name>